<feature type="transmembrane region" description="Helical" evidence="2">
    <location>
        <begin position="71"/>
        <end position="89"/>
    </location>
</feature>
<dbReference type="Gene3D" id="3.30.700.20">
    <property type="entry name" value="Hypothetical protein ph0010, domain 1"/>
    <property type="match status" value="1"/>
</dbReference>
<dbReference type="NCBIfam" id="TIGR00296">
    <property type="entry name" value="TIGR00296 family protein"/>
    <property type="match status" value="1"/>
</dbReference>
<dbReference type="Proteomes" id="UP000054821">
    <property type="component" value="Unassembled WGS sequence"/>
</dbReference>
<dbReference type="PROSITE" id="PS51112">
    <property type="entry name" value="AMMECR1"/>
    <property type="match status" value="1"/>
</dbReference>
<dbReference type="STRING" id="398673.A0A2P5A1M2"/>
<reference evidence="4 5" key="1">
    <citation type="journal article" date="2016" name="Genome Announc.">
        <title>Draft Whole-Genome Sequence of Trichoderma gamsii T6085, a Promising Biocontrol Agent of Fusarium Head Blight on Wheat.</title>
        <authorList>
            <person name="Baroncelli R."/>
            <person name="Zapparata A."/>
            <person name="Piaggeschi G."/>
            <person name="Sarrocco S."/>
            <person name="Vannacci G."/>
        </authorList>
    </citation>
    <scope>NUCLEOTIDE SEQUENCE [LARGE SCALE GENOMIC DNA]</scope>
    <source>
        <strain evidence="4 5">T6085</strain>
    </source>
</reference>
<dbReference type="PANTHER" id="PTHR13016:SF0">
    <property type="entry name" value="AMME SYNDROME CANDIDATE GENE 1 PROTEIN"/>
    <property type="match status" value="1"/>
</dbReference>
<dbReference type="GeneID" id="29988978"/>
<sequence length="440" mass="48608">MNKKNSRFLQVSEKSNSIPSASFFLSLAAPATFDPSIAGYPRWGGGEREFVAVLPEKSVTALMNHDSRSGFLVPLFLLFACASTFFFALPPHPSLALPLPLDHRGWIFGFSSVLLVLLGSIFTRFPASSDPRGFWQQAKTHIFFILRSFVTFFACTDFLSSPLSLYFFFSVSPRSSRSMATAEHCIVCFEALDAELNNRKPLSLEQIQSSWAAYKASRSTSADAPLNPALRRLAADAASSSSSSSSSSTSLSATGGDSTPATSTSSLPDAPPTAAPLFITWNTVDPDDQDVSLRGCIGTFESQPLTEGISEYALISALQDTRFRPISKRELPSLQAAVTLLTDFEEADDMHDWVVGTHGIRISFSDRGRRYGATYLPDVALEQGWTKDEALFSLIRKAGWMGSRSKWQDLDIKVTRYQGKKISVDYPEYKKWRDWVESKQ</sequence>
<dbReference type="EMBL" id="JPDN02000002">
    <property type="protein sequence ID" value="PON30422.1"/>
    <property type="molecule type" value="Genomic_DNA"/>
</dbReference>
<gene>
    <name evidence="4" type="ORF">TGAM01_v200862</name>
</gene>
<keyword evidence="2" id="KW-0812">Transmembrane</keyword>
<feature type="transmembrane region" description="Helical" evidence="2">
    <location>
        <begin position="144"/>
        <end position="169"/>
    </location>
</feature>
<dbReference type="SUPFAM" id="SSF143447">
    <property type="entry name" value="AMMECR1-like"/>
    <property type="match status" value="1"/>
</dbReference>
<accession>A0A2P5A1M2</accession>
<feature type="region of interest" description="Disordered" evidence="1">
    <location>
        <begin position="240"/>
        <end position="269"/>
    </location>
</feature>
<feature type="domain" description="AMMECR1" evidence="3">
    <location>
        <begin position="235"/>
        <end position="433"/>
    </location>
</feature>
<keyword evidence="2" id="KW-0472">Membrane</keyword>
<feature type="transmembrane region" description="Helical" evidence="2">
    <location>
        <begin position="105"/>
        <end position="123"/>
    </location>
</feature>
<evidence type="ECO:0000313" key="4">
    <source>
        <dbReference type="EMBL" id="PON30422.1"/>
    </source>
</evidence>
<proteinExistence type="predicted"/>
<dbReference type="InterPro" id="IPR036071">
    <property type="entry name" value="AMMECR1_dom_sf"/>
</dbReference>
<keyword evidence="2" id="KW-1133">Transmembrane helix</keyword>
<evidence type="ECO:0000256" key="2">
    <source>
        <dbReference type="SAM" id="Phobius"/>
    </source>
</evidence>
<dbReference type="InterPro" id="IPR027485">
    <property type="entry name" value="AMMECR1_N"/>
</dbReference>
<feature type="compositionally biased region" description="Low complexity" evidence="1">
    <location>
        <begin position="240"/>
        <end position="258"/>
    </location>
</feature>
<name>A0A2P5A1M2_9HYPO</name>
<dbReference type="PANTHER" id="PTHR13016">
    <property type="entry name" value="AMMECR1 HOMOLOG"/>
    <property type="match status" value="1"/>
</dbReference>
<evidence type="ECO:0000256" key="1">
    <source>
        <dbReference type="SAM" id="MobiDB-lite"/>
    </source>
</evidence>
<dbReference type="Pfam" id="PF01871">
    <property type="entry name" value="AMMECR1"/>
    <property type="match status" value="1"/>
</dbReference>
<comment type="caution">
    <text evidence="4">The sequence shown here is derived from an EMBL/GenBank/DDBJ whole genome shotgun (WGS) entry which is preliminary data.</text>
</comment>
<organism evidence="4 5">
    <name type="scientific">Trichoderma gamsii</name>
    <dbReference type="NCBI Taxonomy" id="398673"/>
    <lineage>
        <taxon>Eukaryota</taxon>
        <taxon>Fungi</taxon>
        <taxon>Dikarya</taxon>
        <taxon>Ascomycota</taxon>
        <taxon>Pezizomycotina</taxon>
        <taxon>Sordariomycetes</taxon>
        <taxon>Hypocreomycetidae</taxon>
        <taxon>Hypocreales</taxon>
        <taxon>Hypocreaceae</taxon>
        <taxon>Trichoderma</taxon>
    </lineage>
</organism>
<dbReference type="RefSeq" id="XP_018657885.2">
    <property type="nucleotide sequence ID" value="XM_018808895.2"/>
</dbReference>
<keyword evidence="5" id="KW-1185">Reference proteome</keyword>
<evidence type="ECO:0000313" key="5">
    <source>
        <dbReference type="Proteomes" id="UP000054821"/>
    </source>
</evidence>
<evidence type="ECO:0000259" key="3">
    <source>
        <dbReference type="PROSITE" id="PS51112"/>
    </source>
</evidence>
<dbReference type="InterPro" id="IPR002733">
    <property type="entry name" value="AMMECR1_domain"/>
</dbReference>
<protein>
    <recommendedName>
        <fullName evidence="3">AMMECR1 domain-containing protein</fullName>
    </recommendedName>
</protein>
<dbReference type="InterPro" id="IPR023473">
    <property type="entry name" value="AMMECR1"/>
</dbReference>
<dbReference type="AlphaFoldDB" id="A0A2P5A1M2"/>